<dbReference type="InterPro" id="IPR011256">
    <property type="entry name" value="Reg_factor_effector_dom_sf"/>
</dbReference>
<dbReference type="PANTHER" id="PTHR11220:SF61">
    <property type="entry name" value="GENOME ASSEMBLY, CHROMOSOME: A07"/>
    <property type="match status" value="1"/>
</dbReference>
<dbReference type="EMBL" id="KB870806">
    <property type="protein sequence ID" value="EOA35663.1"/>
    <property type="molecule type" value="Genomic_DNA"/>
</dbReference>
<proteinExistence type="inferred from homology"/>
<comment type="similarity">
    <text evidence="1">Belongs to the HEBP family.</text>
</comment>
<keyword evidence="2" id="KW-0732">Signal</keyword>
<dbReference type="Gene3D" id="3.20.80.10">
    <property type="entry name" value="Regulatory factor, effector binding domain"/>
    <property type="match status" value="1"/>
</dbReference>
<protein>
    <recommendedName>
        <fullName evidence="5">SOUL heme-binding protein</fullName>
    </recommendedName>
</protein>
<reference evidence="4" key="1">
    <citation type="journal article" date="2013" name="Nat. Genet.">
        <title>The Capsella rubella genome and the genomic consequences of rapid mating system evolution.</title>
        <authorList>
            <person name="Slotte T."/>
            <person name="Hazzouri K.M."/>
            <person name="Agren J.A."/>
            <person name="Koenig D."/>
            <person name="Maumus F."/>
            <person name="Guo Y.L."/>
            <person name="Steige K."/>
            <person name="Platts A.E."/>
            <person name="Escobar J.S."/>
            <person name="Newman L.K."/>
            <person name="Wang W."/>
            <person name="Mandakova T."/>
            <person name="Vello E."/>
            <person name="Smith L.M."/>
            <person name="Henz S.R."/>
            <person name="Steffen J."/>
            <person name="Takuno S."/>
            <person name="Brandvain Y."/>
            <person name="Coop G."/>
            <person name="Andolfatto P."/>
            <person name="Hu T.T."/>
            <person name="Blanchette M."/>
            <person name="Clark R.M."/>
            <person name="Quesneville H."/>
            <person name="Nordborg M."/>
            <person name="Gaut B.S."/>
            <person name="Lysak M.A."/>
            <person name="Jenkins J."/>
            <person name="Grimwood J."/>
            <person name="Chapman J."/>
            <person name="Prochnik S."/>
            <person name="Shu S."/>
            <person name="Rokhsar D."/>
            <person name="Schmutz J."/>
            <person name="Weigel D."/>
            <person name="Wright S.I."/>
        </authorList>
    </citation>
    <scope>NUCLEOTIDE SEQUENCE [LARGE SCALE GENOMIC DNA]</scope>
    <source>
        <strain evidence="4">cv. Monte Gargano</strain>
    </source>
</reference>
<dbReference type="Pfam" id="PF04832">
    <property type="entry name" value="SOUL"/>
    <property type="match status" value="1"/>
</dbReference>
<feature type="chain" id="PRO_5004343091" description="SOUL heme-binding protein" evidence="2">
    <location>
        <begin position="39"/>
        <end position="233"/>
    </location>
</feature>
<accession>R0IFV2</accession>
<feature type="non-terminal residue" evidence="3">
    <location>
        <position position="1"/>
    </location>
</feature>
<evidence type="ECO:0008006" key="5">
    <source>
        <dbReference type="Google" id="ProtNLM"/>
    </source>
</evidence>
<dbReference type="AlphaFoldDB" id="R0IFV2"/>
<dbReference type="PANTHER" id="PTHR11220">
    <property type="entry name" value="HEME-BINDING PROTEIN-RELATED"/>
    <property type="match status" value="1"/>
</dbReference>
<sequence length="233" mass="25681">SKQNQKYSSKNPIQIMETGFNILKLSLCLSLFVVGSCAQAPAPWTPSNGMRPGTCDHYECPNYKLVEAGYAYEIRMYDAAVWMSAGPISATSMAQATKTGFQRLFSYIQGKNKDNVKMNMTAPVIAQATPGQSAYNVSFYIPKKNQENPPQDNDLHVQSWKPTYVAVRQLGGYVSEDVAKKEAAALMDSLDGTQWVLAIEKSKGKSPAYLVADYNPPSQTTARVNEILVPFTM</sequence>
<evidence type="ECO:0000313" key="3">
    <source>
        <dbReference type="EMBL" id="EOA35663.1"/>
    </source>
</evidence>
<organism evidence="3 4">
    <name type="scientific">Capsella rubella</name>
    <dbReference type="NCBI Taxonomy" id="81985"/>
    <lineage>
        <taxon>Eukaryota</taxon>
        <taxon>Viridiplantae</taxon>
        <taxon>Streptophyta</taxon>
        <taxon>Embryophyta</taxon>
        <taxon>Tracheophyta</taxon>
        <taxon>Spermatophyta</taxon>
        <taxon>Magnoliopsida</taxon>
        <taxon>eudicotyledons</taxon>
        <taxon>Gunneridae</taxon>
        <taxon>Pentapetalae</taxon>
        <taxon>rosids</taxon>
        <taxon>malvids</taxon>
        <taxon>Brassicales</taxon>
        <taxon>Brassicaceae</taxon>
        <taxon>Camelineae</taxon>
        <taxon>Capsella</taxon>
    </lineage>
</organism>
<dbReference type="OrthoDB" id="6424451at2759"/>
<dbReference type="eggNOG" id="ENOG502RXJR">
    <property type="taxonomic scope" value="Eukaryota"/>
</dbReference>
<dbReference type="InterPro" id="IPR006917">
    <property type="entry name" value="SOUL_heme-bd"/>
</dbReference>
<keyword evidence="4" id="KW-1185">Reference proteome</keyword>
<evidence type="ECO:0000256" key="1">
    <source>
        <dbReference type="ARBA" id="ARBA00009817"/>
    </source>
</evidence>
<dbReference type="STRING" id="81985.R0IFV2"/>
<dbReference type="SUPFAM" id="SSF55136">
    <property type="entry name" value="Probable bacterial effector-binding domain"/>
    <property type="match status" value="1"/>
</dbReference>
<evidence type="ECO:0000256" key="2">
    <source>
        <dbReference type="SAM" id="SignalP"/>
    </source>
</evidence>
<name>R0IFV2_9BRAS</name>
<evidence type="ECO:0000313" key="4">
    <source>
        <dbReference type="Proteomes" id="UP000029121"/>
    </source>
</evidence>
<dbReference type="KEGG" id="crb:17895158"/>
<dbReference type="FunFam" id="3.20.80.10:FF:000002">
    <property type="entry name" value="Heme-binding protein 2"/>
    <property type="match status" value="1"/>
</dbReference>
<gene>
    <name evidence="3" type="ORF">CARUB_v10020887mg</name>
</gene>
<dbReference type="Proteomes" id="UP000029121">
    <property type="component" value="Unassembled WGS sequence"/>
</dbReference>
<feature type="signal peptide" evidence="2">
    <location>
        <begin position="1"/>
        <end position="38"/>
    </location>
</feature>